<gene>
    <name evidence="6" type="ORF">SAMN06295960_4696</name>
</gene>
<dbReference type="AlphaFoldDB" id="A0A1X7LWW6"/>
<evidence type="ECO:0000256" key="5">
    <source>
        <dbReference type="SAM" id="Phobius"/>
    </source>
</evidence>
<evidence type="ECO:0000313" key="7">
    <source>
        <dbReference type="Proteomes" id="UP000193834"/>
    </source>
</evidence>
<dbReference type="GO" id="GO:0015108">
    <property type="term" value="F:chloride transmembrane transporter activity"/>
    <property type="evidence" value="ECO:0007669"/>
    <property type="project" value="InterPro"/>
</dbReference>
<dbReference type="InterPro" id="IPR001807">
    <property type="entry name" value="ClC"/>
</dbReference>
<feature type="transmembrane region" description="Helical" evidence="5">
    <location>
        <begin position="191"/>
        <end position="212"/>
    </location>
</feature>
<dbReference type="EMBL" id="FXAZ01000009">
    <property type="protein sequence ID" value="SMG58396.1"/>
    <property type="molecule type" value="Genomic_DNA"/>
</dbReference>
<keyword evidence="7" id="KW-1185">Reference proteome</keyword>
<evidence type="ECO:0000256" key="2">
    <source>
        <dbReference type="ARBA" id="ARBA00022692"/>
    </source>
</evidence>
<feature type="transmembrane region" description="Helical" evidence="5">
    <location>
        <begin position="224"/>
        <end position="247"/>
    </location>
</feature>
<evidence type="ECO:0000256" key="4">
    <source>
        <dbReference type="ARBA" id="ARBA00023136"/>
    </source>
</evidence>
<reference evidence="6 7" key="1">
    <citation type="submission" date="2017-04" db="EMBL/GenBank/DDBJ databases">
        <authorList>
            <person name="Afonso C.L."/>
            <person name="Miller P.J."/>
            <person name="Scott M.A."/>
            <person name="Spackman E."/>
            <person name="Goraichik I."/>
            <person name="Dimitrov K.M."/>
            <person name="Suarez D.L."/>
            <person name="Swayne D.E."/>
        </authorList>
    </citation>
    <scope>NUCLEOTIDE SEQUENCE [LARGE SCALE GENOMIC DNA]</scope>
    <source>
        <strain evidence="6 7">11</strain>
    </source>
</reference>
<dbReference type="InterPro" id="IPR014743">
    <property type="entry name" value="Cl-channel_core"/>
</dbReference>
<dbReference type="Proteomes" id="UP000193834">
    <property type="component" value="Unassembled WGS sequence"/>
</dbReference>
<dbReference type="InterPro" id="IPR050368">
    <property type="entry name" value="ClC-type_chloride_channel"/>
</dbReference>
<feature type="transmembrane region" description="Helical" evidence="5">
    <location>
        <begin position="154"/>
        <end position="179"/>
    </location>
</feature>
<organism evidence="6 7">
    <name type="scientific">Paenibacillus aquistagni</name>
    <dbReference type="NCBI Taxonomy" id="1852522"/>
    <lineage>
        <taxon>Bacteria</taxon>
        <taxon>Bacillati</taxon>
        <taxon>Bacillota</taxon>
        <taxon>Bacilli</taxon>
        <taxon>Bacillales</taxon>
        <taxon>Paenibacillaceae</taxon>
        <taxon>Paenibacillus</taxon>
    </lineage>
</organism>
<dbReference type="PANTHER" id="PTHR43427:SF12">
    <property type="entry name" value="CHLORIDE TRANSPORTER"/>
    <property type="match status" value="1"/>
</dbReference>
<dbReference type="STRING" id="1852522.SAMN06295960_4696"/>
<feature type="transmembrane region" description="Helical" evidence="5">
    <location>
        <begin position="267"/>
        <end position="284"/>
    </location>
</feature>
<feature type="transmembrane region" description="Helical" evidence="5">
    <location>
        <begin position="304"/>
        <end position="324"/>
    </location>
</feature>
<keyword evidence="3 5" id="KW-1133">Transmembrane helix</keyword>
<dbReference type="SUPFAM" id="SSF81340">
    <property type="entry name" value="Clc chloride channel"/>
    <property type="match status" value="1"/>
</dbReference>
<proteinExistence type="predicted"/>
<accession>A0A1X7LWW6</accession>
<sequence length="447" mass="47674">MKAMRQRWRMLSDKWVLAALFGTLVKWLVLGGGVGILAGTASAFFLKALDAVTDLRMEHTWLLFFLPLGGALVSFMYMKYGQNSAKGNNLILEQIHDGKETIPLRMAPLVLFGTIITHLFGGSAGREGTAVQMGGSLAEWLGKLLKVNPIDRKILLICGISSGFGSIFGTPLAGTIFGLEVLAIGLISHEALIPAFIASFVGHVVTSSVWGVSHIHYSMGEVPAISAMVLFKVVAASIVFGLVSILFSELTHALKKIYSRLFNNPMIKSAVGGFIIIGLVYLLGTRDYLGLGIPLIQDSFAGEVTPFAFLGKLVFTALTLGAGYQGGEVTPLFAIGATLGHSLAGILQLYAPFLAGLGFIAVFCGATNTPIACFLMGIELFGADAAIYLFIACIVSYLFSGHTGIYTSQLIGVSKSQRLTIPEGSTLASAKEWRKQRRKAGKAKEQA</sequence>
<comment type="subcellular location">
    <subcellularLocation>
        <location evidence="1">Membrane</location>
        <topology evidence="1">Multi-pass membrane protein</topology>
    </subcellularLocation>
</comment>
<keyword evidence="2 5" id="KW-0812">Transmembrane</keyword>
<protein>
    <submittedName>
        <fullName evidence="6">H+/Cl-antiporter ClcA</fullName>
    </submittedName>
</protein>
<dbReference type="GO" id="GO:0016020">
    <property type="term" value="C:membrane"/>
    <property type="evidence" value="ECO:0007669"/>
    <property type="project" value="UniProtKB-SubCell"/>
</dbReference>
<feature type="transmembrane region" description="Helical" evidence="5">
    <location>
        <begin position="385"/>
        <end position="406"/>
    </location>
</feature>
<keyword evidence="4 5" id="KW-0472">Membrane</keyword>
<dbReference type="PANTHER" id="PTHR43427">
    <property type="entry name" value="CHLORIDE CHANNEL PROTEIN CLC-E"/>
    <property type="match status" value="1"/>
</dbReference>
<evidence type="ECO:0000313" key="6">
    <source>
        <dbReference type="EMBL" id="SMG58396.1"/>
    </source>
</evidence>
<feature type="transmembrane region" description="Helical" evidence="5">
    <location>
        <begin position="59"/>
        <end position="81"/>
    </location>
</feature>
<evidence type="ECO:0000256" key="1">
    <source>
        <dbReference type="ARBA" id="ARBA00004141"/>
    </source>
</evidence>
<evidence type="ECO:0000256" key="3">
    <source>
        <dbReference type="ARBA" id="ARBA00022989"/>
    </source>
</evidence>
<dbReference type="CDD" id="cd03682">
    <property type="entry name" value="ClC_sycA_like"/>
    <property type="match status" value="1"/>
</dbReference>
<name>A0A1X7LWW6_9BACL</name>
<dbReference type="Gene3D" id="1.10.3080.10">
    <property type="entry name" value="Clc chloride channel"/>
    <property type="match status" value="1"/>
</dbReference>
<dbReference type="PRINTS" id="PR00762">
    <property type="entry name" value="CLCHANNEL"/>
</dbReference>
<dbReference type="Pfam" id="PF00654">
    <property type="entry name" value="Voltage_CLC"/>
    <property type="match status" value="1"/>
</dbReference>